<reference evidence="1" key="1">
    <citation type="submission" date="2017-07" db="EMBL/GenBank/DDBJ databases">
        <authorList>
            <person name="Mikheyev A."/>
            <person name="Grau M."/>
        </authorList>
    </citation>
    <scope>NUCLEOTIDE SEQUENCE</scope>
    <source>
        <tissue evidence="1">Venom_gland</tissue>
    </source>
</reference>
<dbReference type="EMBL" id="IACK01116124">
    <property type="protein sequence ID" value="LAA86283.1"/>
    <property type="molecule type" value="Transcribed_RNA"/>
</dbReference>
<protein>
    <submittedName>
        <fullName evidence="1">Uncharacterized protein</fullName>
    </submittedName>
</protein>
<sequence length="127" mass="14049">MTPVVPSNSAILKFSSRRVSSKAVGGHKRTLCMRRKNGLLLGKDMEGSLDFLPIFLLDSVATSSFLIFFPLRQPGELSFENKTEEEMIRIQAGWRCCSLLFSAQEAGPPKTSGAVSDLSFFGVYLRK</sequence>
<dbReference type="AlphaFoldDB" id="A0A2D4IPV5"/>
<evidence type="ECO:0000313" key="1">
    <source>
        <dbReference type="EMBL" id="LAA86283.1"/>
    </source>
</evidence>
<reference evidence="1" key="2">
    <citation type="submission" date="2017-11" db="EMBL/GenBank/DDBJ databases">
        <title>Coralsnake Venomics: Analyses of Venom Gland Transcriptomes and Proteomes of Six Brazilian Taxa.</title>
        <authorList>
            <person name="Aird S.D."/>
            <person name="Jorge da Silva N."/>
            <person name="Qiu L."/>
            <person name="Villar-Briones A."/>
            <person name="Aparecida-Saddi V."/>
            <person name="Campos-Telles M.P."/>
            <person name="Grau M."/>
            <person name="Mikheyev A.S."/>
        </authorList>
    </citation>
    <scope>NUCLEOTIDE SEQUENCE</scope>
    <source>
        <tissue evidence="1">Venom_gland</tissue>
    </source>
</reference>
<organism evidence="1">
    <name type="scientific">Micrurus lemniscatus lemniscatus</name>
    <dbReference type="NCBI Taxonomy" id="129467"/>
    <lineage>
        <taxon>Eukaryota</taxon>
        <taxon>Metazoa</taxon>
        <taxon>Chordata</taxon>
        <taxon>Craniata</taxon>
        <taxon>Vertebrata</taxon>
        <taxon>Euteleostomi</taxon>
        <taxon>Lepidosauria</taxon>
        <taxon>Squamata</taxon>
        <taxon>Bifurcata</taxon>
        <taxon>Unidentata</taxon>
        <taxon>Episquamata</taxon>
        <taxon>Toxicofera</taxon>
        <taxon>Serpentes</taxon>
        <taxon>Colubroidea</taxon>
        <taxon>Elapidae</taxon>
        <taxon>Elapinae</taxon>
        <taxon>Micrurus</taxon>
    </lineage>
</organism>
<accession>A0A2D4IPV5</accession>
<proteinExistence type="predicted"/>
<name>A0A2D4IPV5_MICLE</name>